<reference evidence="1" key="1">
    <citation type="journal article" date="2022" name="Pest Manag. Sci.">
        <title>Glutamicibacter halophytocola-mediated host fitness of potato tuber moth on Solanaceae crops.</title>
        <authorList>
            <person name="Wang W."/>
            <person name="Xiao G."/>
            <person name="Du G."/>
            <person name="Chang L."/>
            <person name="Yang Y."/>
            <person name="Ye J."/>
            <person name="Chen B."/>
        </authorList>
    </citation>
    <scope>NUCLEOTIDE SEQUENCE</scope>
    <source>
        <strain evidence="1">S2</strain>
    </source>
</reference>
<dbReference type="Proteomes" id="UP001060018">
    <property type="component" value="Chromosome"/>
</dbReference>
<dbReference type="RefSeq" id="WP_171918422.1">
    <property type="nucleotide sequence ID" value="NZ_CP102487.1"/>
</dbReference>
<accession>A0AA94XV01</accession>
<name>A0AA94XV01_9MICC</name>
<protein>
    <recommendedName>
        <fullName evidence="3">Lipoprotein</fullName>
    </recommendedName>
</protein>
<evidence type="ECO:0000313" key="2">
    <source>
        <dbReference type="Proteomes" id="UP001060018"/>
    </source>
</evidence>
<gene>
    <name evidence="1" type="ORF">NUH22_11665</name>
</gene>
<dbReference type="EMBL" id="CP102487">
    <property type="protein sequence ID" value="UUX57968.1"/>
    <property type="molecule type" value="Genomic_DNA"/>
</dbReference>
<sequence length="146" mass="15602">MLKKIGVTTAVIALGLSALTGCSSGKLSTEETCTWLTDKAKELSLAETTDSAVQDMLTGDGNSLKAKMAEITAFLQEASDKTEDEKLAEALQASIDQNNQMIELMTDNDLTLMEKSSKVQGLRTAEDSKTMDYVNTACPSLAELGQ</sequence>
<organism evidence="1 2">
    <name type="scientific">Glutamicibacter halophytocola</name>
    <dbReference type="NCBI Taxonomy" id="1933880"/>
    <lineage>
        <taxon>Bacteria</taxon>
        <taxon>Bacillati</taxon>
        <taxon>Actinomycetota</taxon>
        <taxon>Actinomycetes</taxon>
        <taxon>Micrococcales</taxon>
        <taxon>Micrococcaceae</taxon>
        <taxon>Glutamicibacter</taxon>
    </lineage>
</organism>
<dbReference type="AlphaFoldDB" id="A0AA94XV01"/>
<evidence type="ECO:0000313" key="1">
    <source>
        <dbReference type="EMBL" id="UUX57968.1"/>
    </source>
</evidence>
<proteinExistence type="predicted"/>
<evidence type="ECO:0008006" key="3">
    <source>
        <dbReference type="Google" id="ProtNLM"/>
    </source>
</evidence>
<dbReference type="PROSITE" id="PS51257">
    <property type="entry name" value="PROKAR_LIPOPROTEIN"/>
    <property type="match status" value="1"/>
</dbReference>